<dbReference type="InterPro" id="IPR038673">
    <property type="entry name" value="OprB_sf"/>
</dbReference>
<dbReference type="InterPro" id="IPR007049">
    <property type="entry name" value="Carb-sel_porin_OprB"/>
</dbReference>
<organism evidence="3 4">
    <name type="scientific">Planctomicrobium piriforme</name>
    <dbReference type="NCBI Taxonomy" id="1576369"/>
    <lineage>
        <taxon>Bacteria</taxon>
        <taxon>Pseudomonadati</taxon>
        <taxon>Planctomycetota</taxon>
        <taxon>Planctomycetia</taxon>
        <taxon>Planctomycetales</taxon>
        <taxon>Planctomycetaceae</taxon>
        <taxon>Planctomicrobium</taxon>
    </lineage>
</organism>
<dbReference type="AlphaFoldDB" id="A0A1I3SJH6"/>
<dbReference type="GO" id="GO:0015288">
    <property type="term" value="F:porin activity"/>
    <property type="evidence" value="ECO:0007669"/>
    <property type="project" value="InterPro"/>
</dbReference>
<dbReference type="PANTHER" id="PTHR37944:SF1">
    <property type="entry name" value="PORIN B"/>
    <property type="match status" value="1"/>
</dbReference>
<evidence type="ECO:0000256" key="2">
    <source>
        <dbReference type="RuleBase" id="RU363072"/>
    </source>
</evidence>
<evidence type="ECO:0000313" key="3">
    <source>
        <dbReference type="EMBL" id="SFJ58825.1"/>
    </source>
</evidence>
<dbReference type="STRING" id="1576369.SAMN05421753_12456"/>
<dbReference type="GO" id="GO:0016020">
    <property type="term" value="C:membrane"/>
    <property type="evidence" value="ECO:0007669"/>
    <property type="project" value="InterPro"/>
</dbReference>
<evidence type="ECO:0000313" key="4">
    <source>
        <dbReference type="Proteomes" id="UP000199518"/>
    </source>
</evidence>
<dbReference type="InterPro" id="IPR052932">
    <property type="entry name" value="OprB_Porin"/>
</dbReference>
<protein>
    <submittedName>
        <fullName evidence="3">Porin</fullName>
    </submittedName>
</protein>
<proteinExistence type="inferred from homology"/>
<dbReference type="Pfam" id="PF04966">
    <property type="entry name" value="OprB"/>
    <property type="match status" value="1"/>
</dbReference>
<gene>
    <name evidence="3" type="ORF">SAMN05421753_12456</name>
</gene>
<dbReference type="Proteomes" id="UP000199518">
    <property type="component" value="Unassembled WGS sequence"/>
</dbReference>
<accession>A0A1I3SJH6</accession>
<sequence>MRVAQTFPGFPSGFACVLVMGCAISLWDVTPAALAGDDCSAMAEIDQDIEYSGSIFDAAASPFFRDSLDDRLKLTGDWFGAREQGADRGITLDANLTQFFQGVASGGQDQTSAYGGKLDYYLNIDGDKSGLCDGLLVSIHAETRYGEDINIATGMLTFANFNMAFPKEGEDATGITKFLVSQSLSEKCVVFAGKINTLDDFELNFTGRNGIDRFMNSGIVANIINARTVPYSTYGAGFAVTGDQTPGFSFVVRDPNNHATTLDLDQLFADGVLLSSTVKTPVAPFGLPGNQNVGVNWNSRTFTSVDPASFVIVPGQGIVAGEVSGSWAVWYNFDQYLWVSETDPSIGWGVFGMTGISDGDPNPIGWNTTLGLGGSSLIPGRQQDTFGLGYFLVGLSSNFKALLSGPLAPPGLAQRDEHGMEFFYNASLNRYCHLTGDLQVVEPSTMSLDTTVIVGMRLKIEL</sequence>
<reference evidence="4" key="1">
    <citation type="submission" date="2016-10" db="EMBL/GenBank/DDBJ databases">
        <authorList>
            <person name="Varghese N."/>
            <person name="Submissions S."/>
        </authorList>
    </citation>
    <scope>NUCLEOTIDE SEQUENCE [LARGE SCALE GENOMIC DNA]</scope>
    <source>
        <strain evidence="4">DSM 26348</strain>
    </source>
</reference>
<name>A0A1I3SJH6_9PLAN</name>
<keyword evidence="4" id="KW-1185">Reference proteome</keyword>
<comment type="similarity">
    <text evidence="1 2">Belongs to the OprB family.</text>
</comment>
<dbReference type="PANTHER" id="PTHR37944">
    <property type="entry name" value="PORIN B"/>
    <property type="match status" value="1"/>
</dbReference>
<evidence type="ECO:0000256" key="1">
    <source>
        <dbReference type="ARBA" id="ARBA00008769"/>
    </source>
</evidence>
<dbReference type="EMBL" id="FOQD01000024">
    <property type="protein sequence ID" value="SFJ58825.1"/>
    <property type="molecule type" value="Genomic_DNA"/>
</dbReference>
<dbReference type="GO" id="GO:0008643">
    <property type="term" value="P:carbohydrate transport"/>
    <property type="evidence" value="ECO:0007669"/>
    <property type="project" value="InterPro"/>
</dbReference>
<dbReference type="PROSITE" id="PS51257">
    <property type="entry name" value="PROKAR_LIPOPROTEIN"/>
    <property type="match status" value="1"/>
</dbReference>
<dbReference type="Gene3D" id="2.40.160.180">
    <property type="entry name" value="Carbohydrate-selective porin OprB"/>
    <property type="match status" value="1"/>
</dbReference>